<protein>
    <submittedName>
        <fullName evidence="2">Uncharacterized protein</fullName>
    </submittedName>
</protein>
<evidence type="ECO:0000256" key="1">
    <source>
        <dbReference type="SAM" id="Phobius"/>
    </source>
</evidence>
<sequence>MAAEQPKEVSDREFFGACCCCLAILAGIAGLIYLIVLLSISKHATYSVTVAGAAGLDPSADLSSAAALSPVFNLTFHIDNSCDRFSSACVTRFASAAVSYGDAFLAKGSVPQFCARPRKVRERGARAWGDGVALPRFLRGQLAREMAAGEAAVQVEVTMPGDGCDAFGCYDTVLICSDAKIGGGPARCREETVYHRHQQAEPAPGSTN</sequence>
<accession>A0ABC9D4R4</accession>
<feature type="transmembrane region" description="Helical" evidence="1">
    <location>
        <begin position="14"/>
        <end position="38"/>
    </location>
</feature>
<reference evidence="3" key="1">
    <citation type="submission" date="2024-06" db="EMBL/GenBank/DDBJ databases">
        <authorList>
            <person name="Ryan C."/>
        </authorList>
    </citation>
    <scope>NUCLEOTIDE SEQUENCE [LARGE SCALE GENOMIC DNA]</scope>
</reference>
<organism evidence="2 3">
    <name type="scientific">Urochloa decumbens</name>
    <dbReference type="NCBI Taxonomy" id="240449"/>
    <lineage>
        <taxon>Eukaryota</taxon>
        <taxon>Viridiplantae</taxon>
        <taxon>Streptophyta</taxon>
        <taxon>Embryophyta</taxon>
        <taxon>Tracheophyta</taxon>
        <taxon>Spermatophyta</taxon>
        <taxon>Magnoliopsida</taxon>
        <taxon>Liliopsida</taxon>
        <taxon>Poales</taxon>
        <taxon>Poaceae</taxon>
        <taxon>PACMAD clade</taxon>
        <taxon>Panicoideae</taxon>
        <taxon>Panicodae</taxon>
        <taxon>Paniceae</taxon>
        <taxon>Melinidinae</taxon>
        <taxon>Urochloa</taxon>
    </lineage>
</organism>
<dbReference type="AlphaFoldDB" id="A0ABC9D4R4"/>
<evidence type="ECO:0000313" key="3">
    <source>
        <dbReference type="Proteomes" id="UP001497457"/>
    </source>
</evidence>
<reference evidence="2 3" key="2">
    <citation type="submission" date="2024-10" db="EMBL/GenBank/DDBJ databases">
        <authorList>
            <person name="Ryan C."/>
        </authorList>
    </citation>
    <scope>NUCLEOTIDE SEQUENCE [LARGE SCALE GENOMIC DNA]</scope>
</reference>
<name>A0ABC9D4R4_9POAL</name>
<dbReference type="PANTHER" id="PTHR33994:SF19">
    <property type="entry name" value="LATE EMBRYOGENESIS ABUNDANT PROTEIN LEA-2 SUBGROUP DOMAIN-CONTAINING PROTEIN"/>
    <property type="match status" value="1"/>
</dbReference>
<keyword evidence="1" id="KW-0472">Membrane</keyword>
<gene>
    <name evidence="2" type="ORF">URODEC1_LOCUS81450</name>
</gene>
<evidence type="ECO:0000313" key="2">
    <source>
        <dbReference type="EMBL" id="CAL5031111.1"/>
    </source>
</evidence>
<keyword evidence="1" id="KW-1133">Transmembrane helix</keyword>
<proteinExistence type="predicted"/>
<dbReference type="Proteomes" id="UP001497457">
    <property type="component" value="Chromosome 31b"/>
</dbReference>
<dbReference type="PANTHER" id="PTHR33994">
    <property type="entry name" value="OS04G0515000 PROTEIN"/>
    <property type="match status" value="1"/>
</dbReference>
<dbReference type="EMBL" id="OZ075141">
    <property type="protein sequence ID" value="CAL5031111.1"/>
    <property type="molecule type" value="Genomic_DNA"/>
</dbReference>
<keyword evidence="1" id="KW-0812">Transmembrane</keyword>
<keyword evidence="3" id="KW-1185">Reference proteome</keyword>